<dbReference type="Proteomes" id="UP001212152">
    <property type="component" value="Unassembled WGS sequence"/>
</dbReference>
<evidence type="ECO:0000256" key="1">
    <source>
        <dbReference type="ARBA" id="ARBA00022679"/>
    </source>
</evidence>
<name>A0AAD5THQ3_9FUNG</name>
<accession>A0AAD5THQ3</accession>
<keyword evidence="5" id="KW-1185">Reference proteome</keyword>
<protein>
    <recommendedName>
        <fullName evidence="6">CDP-alcohol phosphatidyltransferase</fullName>
    </recommendedName>
</protein>
<evidence type="ECO:0008006" key="6">
    <source>
        <dbReference type="Google" id="ProtNLM"/>
    </source>
</evidence>
<evidence type="ECO:0000313" key="4">
    <source>
        <dbReference type="EMBL" id="KAJ3170013.1"/>
    </source>
</evidence>
<dbReference type="AlphaFoldDB" id="A0AAD5THQ3"/>
<feature type="transmembrane region" description="Helical" evidence="3">
    <location>
        <begin position="170"/>
        <end position="188"/>
    </location>
</feature>
<evidence type="ECO:0000313" key="5">
    <source>
        <dbReference type="Proteomes" id="UP001212152"/>
    </source>
</evidence>
<proteinExistence type="inferred from homology"/>
<evidence type="ECO:0000256" key="3">
    <source>
        <dbReference type="SAM" id="Phobius"/>
    </source>
</evidence>
<dbReference type="Gene3D" id="1.20.120.1760">
    <property type="match status" value="1"/>
</dbReference>
<evidence type="ECO:0000256" key="2">
    <source>
        <dbReference type="RuleBase" id="RU003750"/>
    </source>
</evidence>
<gene>
    <name evidence="4" type="ORF">HDU87_000479</name>
</gene>
<dbReference type="Pfam" id="PF01066">
    <property type="entry name" value="CDP-OH_P_transf"/>
    <property type="match status" value="1"/>
</dbReference>
<keyword evidence="3" id="KW-1133">Transmembrane helix</keyword>
<dbReference type="GO" id="GO:0016020">
    <property type="term" value="C:membrane"/>
    <property type="evidence" value="ECO:0007669"/>
    <property type="project" value="InterPro"/>
</dbReference>
<dbReference type="InterPro" id="IPR000462">
    <property type="entry name" value="CDP-OH_P_trans"/>
</dbReference>
<organism evidence="4 5">
    <name type="scientific">Geranomyces variabilis</name>
    <dbReference type="NCBI Taxonomy" id="109894"/>
    <lineage>
        <taxon>Eukaryota</taxon>
        <taxon>Fungi</taxon>
        <taxon>Fungi incertae sedis</taxon>
        <taxon>Chytridiomycota</taxon>
        <taxon>Chytridiomycota incertae sedis</taxon>
        <taxon>Chytridiomycetes</taxon>
        <taxon>Spizellomycetales</taxon>
        <taxon>Powellomycetaceae</taxon>
        <taxon>Geranomyces</taxon>
    </lineage>
</organism>
<dbReference type="InterPro" id="IPR048254">
    <property type="entry name" value="CDP_ALCOHOL_P_TRANSF_CS"/>
</dbReference>
<dbReference type="GO" id="GO:0008654">
    <property type="term" value="P:phospholipid biosynthetic process"/>
    <property type="evidence" value="ECO:0007669"/>
    <property type="project" value="InterPro"/>
</dbReference>
<keyword evidence="1 2" id="KW-0808">Transferase</keyword>
<keyword evidence="3" id="KW-0472">Membrane</keyword>
<dbReference type="InterPro" id="IPR043130">
    <property type="entry name" value="CDP-OH_PTrfase_TM_dom"/>
</dbReference>
<dbReference type="PROSITE" id="PS00379">
    <property type="entry name" value="CDP_ALCOHOL_P_TRANSF"/>
    <property type="match status" value="1"/>
</dbReference>
<reference evidence="4" key="1">
    <citation type="submission" date="2020-05" db="EMBL/GenBank/DDBJ databases">
        <title>Phylogenomic resolution of chytrid fungi.</title>
        <authorList>
            <person name="Stajich J.E."/>
            <person name="Amses K."/>
            <person name="Simmons R."/>
            <person name="Seto K."/>
            <person name="Myers J."/>
            <person name="Bonds A."/>
            <person name="Quandt C.A."/>
            <person name="Barry K."/>
            <person name="Liu P."/>
            <person name="Grigoriev I."/>
            <person name="Longcore J.E."/>
            <person name="James T.Y."/>
        </authorList>
    </citation>
    <scope>NUCLEOTIDE SEQUENCE</scope>
    <source>
        <strain evidence="4">JEL0379</strain>
    </source>
</reference>
<sequence length="194" mass="21741">MRKVSAELENPIDDILLHLAEVLCPVFRKTGHTPNMITLYSCISGAYALYSLYKRDVATFSIAWAASYFLDCLDGHYARKYSMVTVFGDYFDHISDAVQAAIAMILVISYKPPLPLVVLLMVNMYLSLVHFGCQERMYKASPHYDGIPAATLDAYKGMCPNQEDIGWTRLFGAGTLNVAFIVTVWYTLRQVTGS</sequence>
<comment type="similarity">
    <text evidence="2">Belongs to the CDP-alcohol phosphatidyltransferase class-I family.</text>
</comment>
<dbReference type="GO" id="GO:0016780">
    <property type="term" value="F:phosphotransferase activity, for other substituted phosphate groups"/>
    <property type="evidence" value="ECO:0007669"/>
    <property type="project" value="InterPro"/>
</dbReference>
<dbReference type="EMBL" id="JADGJQ010000101">
    <property type="protein sequence ID" value="KAJ3170013.1"/>
    <property type="molecule type" value="Genomic_DNA"/>
</dbReference>
<keyword evidence="3" id="KW-0812">Transmembrane</keyword>
<comment type="caution">
    <text evidence="4">The sequence shown here is derived from an EMBL/GenBank/DDBJ whole genome shotgun (WGS) entry which is preliminary data.</text>
</comment>